<dbReference type="Proteomes" id="UP000664654">
    <property type="component" value="Unassembled WGS sequence"/>
</dbReference>
<evidence type="ECO:0000313" key="2">
    <source>
        <dbReference type="Proteomes" id="UP000664654"/>
    </source>
</evidence>
<accession>A0A939DQ65</accession>
<organism evidence="1 2">
    <name type="scientific">Bowmanella dokdonensis</name>
    <dbReference type="NCBI Taxonomy" id="751969"/>
    <lineage>
        <taxon>Bacteria</taxon>
        <taxon>Pseudomonadati</taxon>
        <taxon>Pseudomonadota</taxon>
        <taxon>Gammaproteobacteria</taxon>
        <taxon>Alteromonadales</taxon>
        <taxon>Alteromonadaceae</taxon>
        <taxon>Bowmanella</taxon>
    </lineage>
</organism>
<dbReference type="EMBL" id="JAFKCV010000010">
    <property type="protein sequence ID" value="MBN7826760.1"/>
    <property type="molecule type" value="Genomic_DNA"/>
</dbReference>
<sequence>MLKAYAMALVLTTAAPVADKAADGAKAPAKANAPVTQIWKPGSVRI</sequence>
<reference evidence="1" key="1">
    <citation type="submission" date="2021-03" db="EMBL/GenBank/DDBJ databases">
        <title>novel species isolated from a fishpond in China.</title>
        <authorList>
            <person name="Lu H."/>
            <person name="Cai Z."/>
        </authorList>
    </citation>
    <scope>NUCLEOTIDE SEQUENCE</scope>
    <source>
        <strain evidence="1">JCM 30855</strain>
    </source>
</reference>
<evidence type="ECO:0000313" key="1">
    <source>
        <dbReference type="EMBL" id="MBN7826760.1"/>
    </source>
</evidence>
<proteinExistence type="predicted"/>
<keyword evidence="2" id="KW-1185">Reference proteome</keyword>
<name>A0A939DQ65_9ALTE</name>
<dbReference type="RefSeq" id="WP_206574873.1">
    <property type="nucleotide sequence ID" value="NZ_JAFKCV010000010.1"/>
</dbReference>
<comment type="caution">
    <text evidence="1">The sequence shown here is derived from an EMBL/GenBank/DDBJ whole genome shotgun (WGS) entry which is preliminary data.</text>
</comment>
<protein>
    <submittedName>
        <fullName evidence="1">Uncharacterized protein</fullName>
    </submittedName>
</protein>
<dbReference type="AlphaFoldDB" id="A0A939DQ65"/>
<gene>
    <name evidence="1" type="ORF">J0A66_16105</name>
</gene>